<gene>
    <name evidence="1" type="ORF">Pyxpy01_00182</name>
</gene>
<reference evidence="1" key="1">
    <citation type="journal article" date="2024" name="J. Gen. Virol.">
        <title>Novel phages of Pseudomonas syringae unveil numerous potential auxiliary metabolic genes.</title>
        <authorList>
            <person name="Feltin C."/>
            <person name="Garneau J.R."/>
            <person name="Morris C.E."/>
            <person name="Berard A."/>
            <person name="Torres-Barcelo C."/>
        </authorList>
    </citation>
    <scope>NUCLEOTIDE SEQUENCE</scope>
</reference>
<sequence length="65" mass="7378">MSRCKACDVPLLNNDSPTKNKLSHKEEDLCSVCRNLVYNSYTEREYVCGRYPVDGVTGPVPIREN</sequence>
<organism evidence="1">
    <name type="scientific">Pseudomonas phage Pyxpy01</name>
    <dbReference type="NCBI Taxonomy" id="3138546"/>
    <lineage>
        <taxon>Viruses</taxon>
    </lineage>
</organism>
<dbReference type="EMBL" id="PP179310">
    <property type="protein sequence ID" value="XAI69480.1"/>
    <property type="molecule type" value="Genomic_DNA"/>
</dbReference>
<protein>
    <submittedName>
        <fullName evidence="1">Uncharacterized protein</fullName>
    </submittedName>
</protein>
<name>A0AAU6VYT4_9VIRU</name>
<evidence type="ECO:0000313" key="1">
    <source>
        <dbReference type="EMBL" id="XAI69480.1"/>
    </source>
</evidence>
<accession>A0AAU6VYT4</accession>
<proteinExistence type="predicted"/>